<gene>
    <name evidence="9" type="ORF">TCEL_00105</name>
</gene>
<dbReference type="Gene3D" id="3.30.565.10">
    <property type="entry name" value="Histidine kinase-like ATPase, C-terminal domain"/>
    <property type="match status" value="1"/>
</dbReference>
<evidence type="ECO:0000256" key="7">
    <source>
        <dbReference type="SAM" id="Phobius"/>
    </source>
</evidence>
<dbReference type="InterPro" id="IPR004358">
    <property type="entry name" value="Sig_transdc_His_kin-like_C"/>
</dbReference>
<dbReference type="InterPro" id="IPR036890">
    <property type="entry name" value="HATPase_C_sf"/>
</dbReference>
<evidence type="ECO:0000313" key="9">
    <source>
        <dbReference type="EMBL" id="CDF57210.1"/>
    </source>
</evidence>
<dbReference type="SMART" id="SM00387">
    <property type="entry name" value="HATPase_c"/>
    <property type="match status" value="1"/>
</dbReference>
<feature type="transmembrane region" description="Helical" evidence="7">
    <location>
        <begin position="40"/>
        <end position="58"/>
    </location>
</feature>
<evidence type="ECO:0000256" key="1">
    <source>
        <dbReference type="ARBA" id="ARBA00000085"/>
    </source>
</evidence>
<keyword evidence="7" id="KW-0812">Transmembrane</keyword>
<dbReference type="InterPro" id="IPR036097">
    <property type="entry name" value="HisK_dim/P_sf"/>
</dbReference>
<dbReference type="SMART" id="SM00388">
    <property type="entry name" value="HisKA"/>
    <property type="match status" value="1"/>
</dbReference>
<feature type="transmembrane region" description="Helical" evidence="7">
    <location>
        <begin position="78"/>
        <end position="95"/>
    </location>
</feature>
<keyword evidence="10" id="KW-1185">Reference proteome</keyword>
<dbReference type="InterPro" id="IPR003594">
    <property type="entry name" value="HATPase_dom"/>
</dbReference>
<dbReference type="PRINTS" id="PR00344">
    <property type="entry name" value="BCTRLSENSOR"/>
</dbReference>
<keyword evidence="6" id="KW-0902">Two-component regulatory system</keyword>
<dbReference type="Pfam" id="PF02518">
    <property type="entry name" value="HATPase_c"/>
    <property type="match status" value="1"/>
</dbReference>
<dbReference type="SUPFAM" id="SSF55874">
    <property type="entry name" value="ATPase domain of HSP90 chaperone/DNA topoisomerase II/histidine kinase"/>
    <property type="match status" value="1"/>
</dbReference>
<dbReference type="eggNOG" id="COG5002">
    <property type="taxonomic scope" value="Bacteria"/>
</dbReference>
<dbReference type="InterPro" id="IPR033425">
    <property type="entry name" value="MASE3"/>
</dbReference>
<comment type="catalytic activity">
    <reaction evidence="1">
        <text>ATP + protein L-histidine = ADP + protein N-phospho-L-histidine.</text>
        <dbReference type="EC" id="2.7.13.3"/>
    </reaction>
</comment>
<comment type="caution">
    <text evidence="9">The sequence shown here is derived from an EMBL/GenBank/DDBJ whole genome shotgun (WGS) entry which is preliminary data.</text>
</comment>
<dbReference type="HOGENOM" id="CLU_668901_0_0_9"/>
<dbReference type="AlphaFoldDB" id="R7RPQ4"/>
<dbReference type="EMBL" id="CAVN010000085">
    <property type="protein sequence ID" value="CDF57210.1"/>
    <property type="molecule type" value="Genomic_DNA"/>
</dbReference>
<dbReference type="PANTHER" id="PTHR43711">
    <property type="entry name" value="TWO-COMPONENT HISTIDINE KINASE"/>
    <property type="match status" value="1"/>
</dbReference>
<dbReference type="InterPro" id="IPR003661">
    <property type="entry name" value="HisK_dim/P_dom"/>
</dbReference>
<dbReference type="Proteomes" id="UP000014923">
    <property type="component" value="Unassembled WGS sequence"/>
</dbReference>
<evidence type="ECO:0000256" key="3">
    <source>
        <dbReference type="ARBA" id="ARBA00022553"/>
    </source>
</evidence>
<dbReference type="InterPro" id="IPR050736">
    <property type="entry name" value="Sensor_HK_Regulatory"/>
</dbReference>
<dbReference type="PROSITE" id="PS50109">
    <property type="entry name" value="HIS_KIN"/>
    <property type="match status" value="1"/>
</dbReference>
<keyword evidence="7" id="KW-1133">Transmembrane helix</keyword>
<keyword evidence="5" id="KW-0418">Kinase</keyword>
<evidence type="ECO:0000256" key="5">
    <source>
        <dbReference type="ARBA" id="ARBA00022777"/>
    </source>
</evidence>
<sequence length="411" mass="47938">MDSWGISILLANITYTLLSIAIILLNKLPENHVAKDRKHFFYIPLVFTAFSLLVHYAFKNQQYVIFIDSNGPTKYCRVLDFTVFALYFYALLTSLKRYKLKPDIYNINSINSIAFAFFSKYVSYFHKYPNDIFAASTHVFKLIAFLFLIKTFVMSNIQKPYKNLEEANTIKTDFLINLSHELRTPVNIILNASRLIYQNPQKYLSYISSIENNAHRLNRLSDNLILFNEIENGNVEVFYSDEDIVYIIDEIIESAEEVLDKKKLDVTFEFSNNRTFVTDKKMFTNIFLNLISNSIKYTNYGGNIHIDLQIDQKLQLCILNDGPPINEDEKHRIFDKFYKSKDSNLPSTEGLGIGLYIAREFVKMLEGEIKIINKDNLTGYAITLPNKKAMLNQQKLQRRIEYSKNYFADII</sequence>
<feature type="transmembrane region" description="Helical" evidence="7">
    <location>
        <begin position="132"/>
        <end position="153"/>
    </location>
</feature>
<dbReference type="CDD" id="cd00082">
    <property type="entry name" value="HisKA"/>
    <property type="match status" value="1"/>
</dbReference>
<dbReference type="PANTHER" id="PTHR43711:SF26">
    <property type="entry name" value="SENSOR HISTIDINE KINASE RCSC"/>
    <property type="match status" value="1"/>
</dbReference>
<dbReference type="Pfam" id="PF00512">
    <property type="entry name" value="HisKA"/>
    <property type="match status" value="1"/>
</dbReference>
<proteinExistence type="predicted"/>
<evidence type="ECO:0000256" key="2">
    <source>
        <dbReference type="ARBA" id="ARBA00012438"/>
    </source>
</evidence>
<reference evidence="9" key="1">
    <citation type="submission" date="2013-03" db="EMBL/GenBank/DDBJ databases">
        <title>Draft genome sequence of the hydrogen-ethanol-producing anaerobic alkalithermophilic Caloramator celere.</title>
        <authorList>
            <person name="Ciranna A."/>
            <person name="Larjo A."/>
            <person name="Kivisto A."/>
            <person name="Santala V."/>
            <person name="Roos C."/>
            <person name="Karp M."/>
        </authorList>
    </citation>
    <scope>NUCLEOTIDE SEQUENCE [LARGE SCALE GENOMIC DNA]</scope>
    <source>
        <strain evidence="9">DSM 8682</strain>
    </source>
</reference>
<feature type="domain" description="Histidine kinase" evidence="8">
    <location>
        <begin position="177"/>
        <end position="388"/>
    </location>
</feature>
<accession>R7RPQ4</accession>
<dbReference type="InterPro" id="IPR005467">
    <property type="entry name" value="His_kinase_dom"/>
</dbReference>
<keyword evidence="3" id="KW-0597">Phosphoprotein</keyword>
<feature type="transmembrane region" description="Helical" evidence="7">
    <location>
        <begin position="6"/>
        <end position="28"/>
    </location>
</feature>
<keyword evidence="4" id="KW-0808">Transferase</keyword>
<keyword evidence="7" id="KW-0472">Membrane</keyword>
<name>R7RPQ4_9CLOT</name>
<dbReference type="SUPFAM" id="SSF47384">
    <property type="entry name" value="Homodimeric domain of signal transducing histidine kinase"/>
    <property type="match status" value="1"/>
</dbReference>
<dbReference type="EC" id="2.7.13.3" evidence="2"/>
<dbReference type="Gene3D" id="1.10.287.130">
    <property type="match status" value="1"/>
</dbReference>
<evidence type="ECO:0000313" key="10">
    <source>
        <dbReference type="Proteomes" id="UP000014923"/>
    </source>
</evidence>
<evidence type="ECO:0000256" key="6">
    <source>
        <dbReference type="ARBA" id="ARBA00023012"/>
    </source>
</evidence>
<dbReference type="Pfam" id="PF17159">
    <property type="entry name" value="MASE3"/>
    <property type="match status" value="1"/>
</dbReference>
<evidence type="ECO:0000256" key="4">
    <source>
        <dbReference type="ARBA" id="ARBA00022679"/>
    </source>
</evidence>
<protein>
    <recommendedName>
        <fullName evidence="2">histidine kinase</fullName>
        <ecNumber evidence="2">2.7.13.3</ecNumber>
    </recommendedName>
</protein>
<organism evidence="9 10">
    <name type="scientific">Thermobrachium celere DSM 8682</name>
    <dbReference type="NCBI Taxonomy" id="941824"/>
    <lineage>
        <taxon>Bacteria</taxon>
        <taxon>Bacillati</taxon>
        <taxon>Bacillota</taxon>
        <taxon>Clostridia</taxon>
        <taxon>Eubacteriales</taxon>
        <taxon>Clostridiaceae</taxon>
        <taxon>Thermobrachium</taxon>
    </lineage>
</organism>
<evidence type="ECO:0000259" key="8">
    <source>
        <dbReference type="PROSITE" id="PS50109"/>
    </source>
</evidence>
<dbReference type="GO" id="GO:0000155">
    <property type="term" value="F:phosphorelay sensor kinase activity"/>
    <property type="evidence" value="ECO:0007669"/>
    <property type="project" value="InterPro"/>
</dbReference>